<name>A0ABR4B4X5_9LECA</name>
<evidence type="ECO:0000256" key="1">
    <source>
        <dbReference type="SAM" id="SignalP"/>
    </source>
</evidence>
<gene>
    <name evidence="2" type="ORF">ABVK25_007528</name>
</gene>
<feature type="chain" id="PRO_5047326807" evidence="1">
    <location>
        <begin position="23"/>
        <end position="115"/>
    </location>
</feature>
<dbReference type="EMBL" id="JBHFEH010000029">
    <property type="protein sequence ID" value="KAL2052086.1"/>
    <property type="molecule type" value="Genomic_DNA"/>
</dbReference>
<dbReference type="Proteomes" id="UP001590951">
    <property type="component" value="Unassembled WGS sequence"/>
</dbReference>
<proteinExistence type="predicted"/>
<evidence type="ECO:0000313" key="2">
    <source>
        <dbReference type="EMBL" id="KAL2052086.1"/>
    </source>
</evidence>
<reference evidence="2 3" key="1">
    <citation type="submission" date="2024-09" db="EMBL/GenBank/DDBJ databases">
        <title>Rethinking Asexuality: The Enigmatic Case of Functional Sexual Genes in Lepraria (Stereocaulaceae).</title>
        <authorList>
            <person name="Doellman M."/>
            <person name="Sun Y."/>
            <person name="Barcenas-Pena A."/>
            <person name="Lumbsch H.T."/>
            <person name="Grewe F."/>
        </authorList>
    </citation>
    <scope>NUCLEOTIDE SEQUENCE [LARGE SCALE GENOMIC DNA]</scope>
    <source>
        <strain evidence="2 3">Grewe 0041</strain>
    </source>
</reference>
<keyword evidence="3" id="KW-1185">Reference proteome</keyword>
<feature type="signal peptide" evidence="1">
    <location>
        <begin position="1"/>
        <end position="22"/>
    </location>
</feature>
<keyword evidence="1" id="KW-0732">Signal</keyword>
<accession>A0ABR4B4X5</accession>
<evidence type="ECO:0000313" key="3">
    <source>
        <dbReference type="Proteomes" id="UP001590951"/>
    </source>
</evidence>
<sequence>MEAGKIVKLGPLLLARLLAVDGEEIFDPEVSVLERLVLGALTDVDVEERFDRDVGELLPLVVGGRLAAAAMLLTNSQSPVAIRTVTTDGAIAMGRVRIPKTNNQMKFFMTLREAT</sequence>
<organism evidence="2 3">
    <name type="scientific">Lepraria finkii</name>
    <dbReference type="NCBI Taxonomy" id="1340010"/>
    <lineage>
        <taxon>Eukaryota</taxon>
        <taxon>Fungi</taxon>
        <taxon>Dikarya</taxon>
        <taxon>Ascomycota</taxon>
        <taxon>Pezizomycotina</taxon>
        <taxon>Lecanoromycetes</taxon>
        <taxon>OSLEUM clade</taxon>
        <taxon>Lecanoromycetidae</taxon>
        <taxon>Lecanorales</taxon>
        <taxon>Lecanorineae</taxon>
        <taxon>Stereocaulaceae</taxon>
        <taxon>Lepraria</taxon>
    </lineage>
</organism>
<protein>
    <submittedName>
        <fullName evidence="2">Uncharacterized protein</fullName>
    </submittedName>
</protein>
<comment type="caution">
    <text evidence="2">The sequence shown here is derived from an EMBL/GenBank/DDBJ whole genome shotgun (WGS) entry which is preliminary data.</text>
</comment>